<dbReference type="EMBL" id="NIOJ01000005">
    <property type="protein sequence ID" value="PNU00996.1"/>
    <property type="molecule type" value="Genomic_DNA"/>
</dbReference>
<evidence type="ECO:0000256" key="1">
    <source>
        <dbReference type="ARBA" id="ARBA00022490"/>
    </source>
</evidence>
<dbReference type="OrthoDB" id="9809061at2"/>
<dbReference type="Pfam" id="PF02599">
    <property type="entry name" value="CsrA"/>
    <property type="match status" value="1"/>
</dbReference>
<dbReference type="PANTHER" id="PTHR34984:SF1">
    <property type="entry name" value="CARBON STORAGE REGULATOR"/>
    <property type="match status" value="1"/>
</dbReference>
<dbReference type="GO" id="GO:0005829">
    <property type="term" value="C:cytosol"/>
    <property type="evidence" value="ECO:0007669"/>
    <property type="project" value="TreeGrafter"/>
</dbReference>
<comment type="subcellular location">
    <subcellularLocation>
        <location evidence="6">Cytoplasm</location>
    </subcellularLocation>
</comment>
<dbReference type="SUPFAM" id="SSF117130">
    <property type="entry name" value="CsrA-like"/>
    <property type="match status" value="1"/>
</dbReference>
<dbReference type="InterPro" id="IPR036107">
    <property type="entry name" value="CsrA_sf"/>
</dbReference>
<comment type="subunit">
    <text evidence="6">Homodimer; the beta-strands of each monomer intercalate to form a hydrophobic core, while the alpha-helices form wings that extend away from the core.</text>
</comment>
<dbReference type="PANTHER" id="PTHR34984">
    <property type="entry name" value="CARBON STORAGE REGULATOR"/>
    <property type="match status" value="1"/>
</dbReference>
<keyword evidence="2 6" id="KW-0678">Repressor</keyword>
<organism evidence="7 8">
    <name type="scientific">Clostridium thermosuccinogenes</name>
    <dbReference type="NCBI Taxonomy" id="84032"/>
    <lineage>
        <taxon>Bacteria</taxon>
        <taxon>Bacillati</taxon>
        <taxon>Bacillota</taxon>
        <taxon>Clostridia</taxon>
        <taxon>Eubacteriales</taxon>
        <taxon>Clostridiaceae</taxon>
        <taxon>Clostridium</taxon>
    </lineage>
</organism>
<dbReference type="GO" id="GO:0045947">
    <property type="term" value="P:negative regulation of translational initiation"/>
    <property type="evidence" value="ECO:0007669"/>
    <property type="project" value="UniProtKB-UniRule"/>
</dbReference>
<evidence type="ECO:0000313" key="7">
    <source>
        <dbReference type="EMBL" id="PNU00996.1"/>
    </source>
</evidence>
<dbReference type="Proteomes" id="UP000236151">
    <property type="component" value="Unassembled WGS sequence"/>
</dbReference>
<evidence type="ECO:0000256" key="2">
    <source>
        <dbReference type="ARBA" id="ARBA00022491"/>
    </source>
</evidence>
<sequence length="97" mass="11258">MLVLTRKKGQSIMVGEDIEITIVDIQGDQVRLGINAPKNVAIHRKEVFVEIQEENRIAADVNPERLKGILSKSCKEKDEKRYKVFFRVFDIYNKKPE</sequence>
<comment type="function">
    <text evidence="6">A translational regulator that binds mRNA to regulate translation initiation and/or mRNA stability. Usually binds in the 5'-UTR at or near the Shine-Dalgarno sequence preventing ribosome-binding, thus repressing translation. Its main target seems to be the major flagellin gene, while its function is anatagonized by FliW.</text>
</comment>
<proteinExistence type="inferred from homology"/>
<keyword evidence="8" id="KW-1185">Reference proteome</keyword>
<dbReference type="FunFam" id="2.60.40.4380:FF:000002">
    <property type="entry name" value="Translational regulator CsrA"/>
    <property type="match status" value="1"/>
</dbReference>
<evidence type="ECO:0000256" key="3">
    <source>
        <dbReference type="ARBA" id="ARBA00022795"/>
    </source>
</evidence>
<dbReference type="KEGG" id="cthd:CDO33_00655"/>
<dbReference type="NCBIfam" id="NF002469">
    <property type="entry name" value="PRK01712.1"/>
    <property type="match status" value="1"/>
</dbReference>
<comment type="similarity">
    <text evidence="6">Belongs to the CsrA/RsmA family.</text>
</comment>
<keyword evidence="4 6" id="KW-0810">Translation regulation</keyword>
<dbReference type="GO" id="GO:0006402">
    <property type="term" value="P:mRNA catabolic process"/>
    <property type="evidence" value="ECO:0007669"/>
    <property type="project" value="InterPro"/>
</dbReference>
<reference evidence="7 8" key="1">
    <citation type="submission" date="2017-06" db="EMBL/GenBank/DDBJ databases">
        <title>Investigating the central metabolism of Clostridium thermosuccinogenes.</title>
        <authorList>
            <person name="Koendjbiharie J.G."/>
            <person name="van Kranenburg R."/>
        </authorList>
    </citation>
    <scope>NUCLEOTIDE SEQUENCE [LARGE SCALE GENOMIC DNA]</scope>
    <source>
        <strain evidence="7 8">DSM 5806</strain>
    </source>
</reference>
<name>A0A2K2FK85_9CLOT</name>
<dbReference type="RefSeq" id="WP_103080378.1">
    <property type="nucleotide sequence ID" value="NZ_CP021850.1"/>
</dbReference>
<evidence type="ECO:0000256" key="6">
    <source>
        <dbReference type="HAMAP-Rule" id="MF_00167"/>
    </source>
</evidence>
<keyword evidence="5 6" id="KW-0694">RNA-binding</keyword>
<gene>
    <name evidence="6 7" type="primary">csrA</name>
    <name evidence="7" type="ORF">CDQ84_03725</name>
</gene>
<dbReference type="GO" id="GO:0006109">
    <property type="term" value="P:regulation of carbohydrate metabolic process"/>
    <property type="evidence" value="ECO:0007669"/>
    <property type="project" value="InterPro"/>
</dbReference>
<keyword evidence="3 6" id="KW-1005">Bacterial flagellum biogenesis</keyword>
<evidence type="ECO:0000256" key="4">
    <source>
        <dbReference type="ARBA" id="ARBA00022845"/>
    </source>
</evidence>
<evidence type="ECO:0000256" key="5">
    <source>
        <dbReference type="ARBA" id="ARBA00022884"/>
    </source>
</evidence>
<dbReference type="AlphaFoldDB" id="A0A2K2FK85"/>
<keyword evidence="1 6" id="KW-0963">Cytoplasm</keyword>
<dbReference type="GO" id="GO:0044781">
    <property type="term" value="P:bacterial-type flagellum organization"/>
    <property type="evidence" value="ECO:0007669"/>
    <property type="project" value="UniProtKB-KW"/>
</dbReference>
<dbReference type="GO" id="GO:0048027">
    <property type="term" value="F:mRNA 5'-UTR binding"/>
    <property type="evidence" value="ECO:0007669"/>
    <property type="project" value="UniProtKB-UniRule"/>
</dbReference>
<dbReference type="GO" id="GO:1902208">
    <property type="term" value="P:regulation of bacterial-type flagellum assembly"/>
    <property type="evidence" value="ECO:0007669"/>
    <property type="project" value="UniProtKB-UniRule"/>
</dbReference>
<evidence type="ECO:0000313" key="8">
    <source>
        <dbReference type="Proteomes" id="UP000236151"/>
    </source>
</evidence>
<dbReference type="Gene3D" id="2.60.40.4380">
    <property type="entry name" value="Translational regulator CsrA"/>
    <property type="match status" value="1"/>
</dbReference>
<dbReference type="InterPro" id="IPR003751">
    <property type="entry name" value="CsrA"/>
</dbReference>
<dbReference type="NCBIfam" id="TIGR00202">
    <property type="entry name" value="csrA"/>
    <property type="match status" value="1"/>
</dbReference>
<protein>
    <recommendedName>
        <fullName evidence="6">Translational regulator CsrA</fullName>
    </recommendedName>
</protein>
<comment type="caution">
    <text evidence="7">The sequence shown here is derived from an EMBL/GenBank/DDBJ whole genome shotgun (WGS) entry which is preliminary data.</text>
</comment>
<accession>A0A2K2FK85</accession>
<dbReference type="HAMAP" id="MF_00167">
    <property type="entry name" value="CsrA"/>
    <property type="match status" value="1"/>
</dbReference>